<dbReference type="GO" id="GO:0004842">
    <property type="term" value="F:ubiquitin-protein transferase activity"/>
    <property type="evidence" value="ECO:0007669"/>
    <property type="project" value="InterPro"/>
</dbReference>
<feature type="domain" description="RING-type" evidence="2">
    <location>
        <begin position="171"/>
        <end position="213"/>
    </location>
</feature>
<dbReference type="InterPro" id="IPR033276">
    <property type="entry name" value="BB"/>
</dbReference>
<sequence>MEELGTHRTVTVHFVDGGAAQDLPTHLDADFALAKTLQEQEDSQLQDVSLSRDAFGGWASSSSMFTAFQKLKVGLQLKRDEALARALEDSDDQEQLMIMLSLQERPQTAPQIDRDVRQDDVDPDAMSYEELMGLTEVLGAQNKGLTPEEIRMLSVKKYKRCCFRSSKEEQCVICQQQYQRGDSIIPLPSCKHTYHKKCIRKWLEIKKVCPICNVEVEVH</sequence>
<dbReference type="GO" id="GO:0046621">
    <property type="term" value="P:negative regulation of organ growth"/>
    <property type="evidence" value="ECO:0007669"/>
    <property type="project" value="InterPro"/>
</dbReference>
<evidence type="ECO:0000313" key="4">
    <source>
        <dbReference type="Proteomes" id="UP000886520"/>
    </source>
</evidence>
<keyword evidence="1" id="KW-0863">Zinc-finger</keyword>
<dbReference type="EMBL" id="JABFUD020000025">
    <property type="protein sequence ID" value="KAI5059275.1"/>
    <property type="molecule type" value="Genomic_DNA"/>
</dbReference>
<dbReference type="InterPro" id="IPR001841">
    <property type="entry name" value="Znf_RING"/>
</dbReference>
<dbReference type="FunFam" id="3.30.40.10:FF:000226">
    <property type="entry name" value="E3 ubiquitin ligase BIG BROTHER"/>
    <property type="match status" value="1"/>
</dbReference>
<dbReference type="Pfam" id="PF13639">
    <property type="entry name" value="zf-RING_2"/>
    <property type="match status" value="1"/>
</dbReference>
<dbReference type="SUPFAM" id="SSF57850">
    <property type="entry name" value="RING/U-box"/>
    <property type="match status" value="1"/>
</dbReference>
<protein>
    <recommendedName>
        <fullName evidence="2">RING-type domain-containing protein</fullName>
    </recommendedName>
</protein>
<dbReference type="InterPro" id="IPR013083">
    <property type="entry name" value="Znf_RING/FYVE/PHD"/>
</dbReference>
<proteinExistence type="predicted"/>
<dbReference type="PANTHER" id="PTHR46400">
    <property type="entry name" value="RING/U-BOX SUPERFAMILY PROTEIN"/>
    <property type="match status" value="1"/>
</dbReference>
<dbReference type="AlphaFoldDB" id="A0A9D4Z330"/>
<keyword evidence="4" id="KW-1185">Reference proteome</keyword>
<dbReference type="GO" id="GO:0016567">
    <property type="term" value="P:protein ubiquitination"/>
    <property type="evidence" value="ECO:0007669"/>
    <property type="project" value="InterPro"/>
</dbReference>
<dbReference type="OrthoDB" id="8062037at2759"/>
<dbReference type="Proteomes" id="UP000886520">
    <property type="component" value="Chromosome 25"/>
</dbReference>
<gene>
    <name evidence="3" type="ORF">GOP47_0025594</name>
</gene>
<dbReference type="SMART" id="SM00184">
    <property type="entry name" value="RING"/>
    <property type="match status" value="1"/>
</dbReference>
<organism evidence="3 4">
    <name type="scientific">Adiantum capillus-veneris</name>
    <name type="common">Maidenhair fern</name>
    <dbReference type="NCBI Taxonomy" id="13818"/>
    <lineage>
        <taxon>Eukaryota</taxon>
        <taxon>Viridiplantae</taxon>
        <taxon>Streptophyta</taxon>
        <taxon>Embryophyta</taxon>
        <taxon>Tracheophyta</taxon>
        <taxon>Polypodiopsida</taxon>
        <taxon>Polypodiidae</taxon>
        <taxon>Polypodiales</taxon>
        <taxon>Pteridineae</taxon>
        <taxon>Pteridaceae</taxon>
        <taxon>Vittarioideae</taxon>
        <taxon>Adiantum</taxon>
    </lineage>
</organism>
<evidence type="ECO:0000256" key="1">
    <source>
        <dbReference type="PROSITE-ProRule" id="PRU00175"/>
    </source>
</evidence>
<reference evidence="3" key="1">
    <citation type="submission" date="2021-01" db="EMBL/GenBank/DDBJ databases">
        <title>Adiantum capillus-veneris genome.</title>
        <authorList>
            <person name="Fang Y."/>
            <person name="Liao Q."/>
        </authorList>
    </citation>
    <scope>NUCLEOTIDE SEQUENCE</scope>
    <source>
        <strain evidence="3">H3</strain>
        <tissue evidence="3">Leaf</tissue>
    </source>
</reference>
<dbReference type="GO" id="GO:0008270">
    <property type="term" value="F:zinc ion binding"/>
    <property type="evidence" value="ECO:0007669"/>
    <property type="project" value="UniProtKB-KW"/>
</dbReference>
<evidence type="ECO:0000259" key="2">
    <source>
        <dbReference type="PROSITE" id="PS50089"/>
    </source>
</evidence>
<dbReference type="PROSITE" id="PS50089">
    <property type="entry name" value="ZF_RING_2"/>
    <property type="match status" value="1"/>
</dbReference>
<keyword evidence="1" id="KW-0862">Zinc</keyword>
<comment type="caution">
    <text evidence="3">The sequence shown here is derived from an EMBL/GenBank/DDBJ whole genome shotgun (WGS) entry which is preliminary data.</text>
</comment>
<dbReference type="Gene3D" id="3.30.40.10">
    <property type="entry name" value="Zinc/RING finger domain, C3HC4 (zinc finger)"/>
    <property type="match status" value="1"/>
</dbReference>
<dbReference type="PANTHER" id="PTHR46400:SF5">
    <property type="entry name" value="RING-TYPE DOMAIN-CONTAINING PROTEIN"/>
    <property type="match status" value="1"/>
</dbReference>
<keyword evidence="1" id="KW-0479">Metal-binding</keyword>
<name>A0A9D4Z330_ADICA</name>
<accession>A0A9D4Z330</accession>
<evidence type="ECO:0000313" key="3">
    <source>
        <dbReference type="EMBL" id="KAI5059275.1"/>
    </source>
</evidence>